<keyword evidence="1" id="KW-0472">Membrane</keyword>
<sequence>MFHVSKKQALFVKELCRGLVSESVISEEVAKSIEAHIVEDSFDWRRITRYAIWAAVVSLIIASLTLLSTSVVIDLITSIFKQPDIGFAVVFSCLAAVSFFVGYRRSQQHPSKRVTNEGVMFLGCVFLSFALNSVGVSMQWGTEGELNLLLFSCVLFATLGYLLKSPLIFCYALILAGGYFGAETGYVSGFGAYWLGINYPLRFFFFGVSLVLIALALRDFNSFRPLYAVTKNIGLLYGFVSLWVLSIFGNYGDMDVWSDAGRFELLHWSLIFLAGSIAAIYLGVKLDDSGFRGFGLTFLFINLYTRYFEHFWDKMPLALFFALLGASFWLLGAYAERIWVKSGSFFSKK</sequence>
<dbReference type="RefSeq" id="WP_098038456.1">
    <property type="nucleotide sequence ID" value="NZ_CWGJ01000013.1"/>
</dbReference>
<protein>
    <submittedName>
        <fullName evidence="2">Integral membrane protein</fullName>
    </submittedName>
</protein>
<feature type="transmembrane region" description="Helical" evidence="1">
    <location>
        <begin position="146"/>
        <end position="163"/>
    </location>
</feature>
<accession>A0A0H5E5U4</accession>
<dbReference type="Proteomes" id="UP000220251">
    <property type="component" value="Unassembled WGS sequence"/>
</dbReference>
<evidence type="ECO:0000313" key="3">
    <source>
        <dbReference type="Proteomes" id="UP000220251"/>
    </source>
</evidence>
<dbReference type="OrthoDB" id="1120077at2"/>
<evidence type="ECO:0000256" key="1">
    <source>
        <dbReference type="SAM" id="Phobius"/>
    </source>
</evidence>
<feature type="transmembrane region" description="Helical" evidence="1">
    <location>
        <begin position="50"/>
        <end position="73"/>
    </location>
</feature>
<dbReference type="EMBL" id="CWGJ01000013">
    <property type="protein sequence ID" value="CRX38590.1"/>
    <property type="molecule type" value="Genomic_DNA"/>
</dbReference>
<feature type="transmembrane region" description="Helical" evidence="1">
    <location>
        <begin position="119"/>
        <end position="140"/>
    </location>
</feature>
<feature type="transmembrane region" description="Helical" evidence="1">
    <location>
        <begin position="233"/>
        <end position="253"/>
    </location>
</feature>
<feature type="transmembrane region" description="Helical" evidence="1">
    <location>
        <begin position="319"/>
        <end position="340"/>
    </location>
</feature>
<feature type="transmembrane region" description="Helical" evidence="1">
    <location>
        <begin position="85"/>
        <end position="103"/>
    </location>
</feature>
<keyword evidence="3" id="KW-1185">Reference proteome</keyword>
<gene>
    <name evidence="2" type="ORF">ELAC_1249</name>
</gene>
<reference evidence="3" key="1">
    <citation type="submission" date="2015-06" db="EMBL/GenBank/DDBJ databases">
        <authorList>
            <person name="Bertelli C."/>
        </authorList>
    </citation>
    <scope>NUCLEOTIDE SEQUENCE [LARGE SCALE GENOMIC DNA]</scope>
    <source>
        <strain evidence="3">CRIB-30</strain>
    </source>
</reference>
<proteinExistence type="predicted"/>
<feature type="transmembrane region" description="Helical" evidence="1">
    <location>
        <begin position="201"/>
        <end position="221"/>
    </location>
</feature>
<organism evidence="2 3">
    <name type="scientific">Estrella lausannensis</name>
    <dbReference type="NCBI Taxonomy" id="483423"/>
    <lineage>
        <taxon>Bacteria</taxon>
        <taxon>Pseudomonadati</taxon>
        <taxon>Chlamydiota</taxon>
        <taxon>Chlamydiia</taxon>
        <taxon>Parachlamydiales</taxon>
        <taxon>Candidatus Criblamydiaceae</taxon>
        <taxon>Estrella</taxon>
    </lineage>
</organism>
<name>A0A0H5E5U4_9BACT</name>
<evidence type="ECO:0000313" key="2">
    <source>
        <dbReference type="EMBL" id="CRX38590.1"/>
    </source>
</evidence>
<keyword evidence="1" id="KW-0812">Transmembrane</keyword>
<feature type="transmembrane region" description="Helical" evidence="1">
    <location>
        <begin position="265"/>
        <end position="284"/>
    </location>
</feature>
<feature type="transmembrane region" description="Helical" evidence="1">
    <location>
        <begin position="170"/>
        <end position="195"/>
    </location>
</feature>
<feature type="transmembrane region" description="Helical" evidence="1">
    <location>
        <begin position="291"/>
        <end position="307"/>
    </location>
</feature>
<keyword evidence="1" id="KW-1133">Transmembrane helix</keyword>
<dbReference type="AlphaFoldDB" id="A0A0H5E5U4"/>